<dbReference type="STRING" id="1792290.MSP8886_01987"/>
<dbReference type="AlphaFoldDB" id="A0A1A8TEV0"/>
<evidence type="ECO:0000256" key="1">
    <source>
        <dbReference type="SAM" id="Phobius"/>
    </source>
</evidence>
<protein>
    <recommendedName>
        <fullName evidence="2">Heparan-alpha-glucosaminide N-acetyltransferase catalytic domain-containing protein</fullName>
    </recommendedName>
</protein>
<feature type="domain" description="Heparan-alpha-glucosaminide N-acetyltransferase catalytic" evidence="2">
    <location>
        <begin position="12"/>
        <end position="223"/>
    </location>
</feature>
<feature type="transmembrane region" description="Helical" evidence="1">
    <location>
        <begin position="132"/>
        <end position="153"/>
    </location>
</feature>
<name>A0A1A8TEV0_9GAMM</name>
<feature type="transmembrane region" description="Helical" evidence="1">
    <location>
        <begin position="173"/>
        <end position="194"/>
    </location>
</feature>
<feature type="transmembrane region" description="Helical" evidence="1">
    <location>
        <begin position="21"/>
        <end position="42"/>
    </location>
</feature>
<gene>
    <name evidence="3" type="ORF">MSP8886_01987</name>
</gene>
<evidence type="ECO:0000313" key="3">
    <source>
        <dbReference type="EMBL" id="SBS30969.1"/>
    </source>
</evidence>
<dbReference type="Proteomes" id="UP000092544">
    <property type="component" value="Unassembled WGS sequence"/>
</dbReference>
<dbReference type="OrthoDB" id="9807591at2"/>
<dbReference type="EMBL" id="FLOB01000003">
    <property type="protein sequence ID" value="SBS30969.1"/>
    <property type="molecule type" value="Genomic_DNA"/>
</dbReference>
<dbReference type="RefSeq" id="WP_067015723.1">
    <property type="nucleotide sequence ID" value="NZ_FLOB01000003.1"/>
</dbReference>
<keyword evidence="1" id="KW-1133">Transmembrane helix</keyword>
<organism evidence="3 4">
    <name type="scientific">Marinomonas spartinae</name>
    <dbReference type="NCBI Taxonomy" id="1792290"/>
    <lineage>
        <taxon>Bacteria</taxon>
        <taxon>Pseudomonadati</taxon>
        <taxon>Pseudomonadota</taxon>
        <taxon>Gammaproteobacteria</taxon>
        <taxon>Oceanospirillales</taxon>
        <taxon>Oceanospirillaceae</taxon>
        <taxon>Marinomonas</taxon>
    </lineage>
</organism>
<evidence type="ECO:0000259" key="2">
    <source>
        <dbReference type="Pfam" id="PF07786"/>
    </source>
</evidence>
<accession>A0A1A8TEV0</accession>
<feature type="transmembrane region" description="Helical" evidence="1">
    <location>
        <begin position="108"/>
        <end position="125"/>
    </location>
</feature>
<sequence>MPEKPASLKAFRSSLLDTYRGLGVLLMMIFHFSWDLGNFGFIEFSLANPFWNHFRDIIVTIFISAVGWSAYLTMQKHHSIILWKRDLKLLLAIIIISLGTYLAFPNNWIYFGILHFIFLLTFLVRPMTKWPIISFIIGAIIVLIYNTTNWLSFPSVLPYIVHTLHLPTSTLDIAFPFPWIGVALIGIALGYFKIHQLPIPEHFVTRILAWMGRYALPIYLLHQLILFTLVASAKMVLSH</sequence>
<feature type="transmembrane region" description="Helical" evidence="1">
    <location>
        <begin position="86"/>
        <end position="102"/>
    </location>
</feature>
<evidence type="ECO:0000313" key="4">
    <source>
        <dbReference type="Proteomes" id="UP000092544"/>
    </source>
</evidence>
<keyword evidence="4" id="KW-1185">Reference proteome</keyword>
<feature type="transmembrane region" description="Helical" evidence="1">
    <location>
        <begin position="214"/>
        <end position="237"/>
    </location>
</feature>
<proteinExistence type="predicted"/>
<dbReference type="Pfam" id="PF07786">
    <property type="entry name" value="HGSNAT_cat"/>
    <property type="match status" value="1"/>
</dbReference>
<dbReference type="InterPro" id="IPR012429">
    <property type="entry name" value="HGSNAT_cat"/>
</dbReference>
<keyword evidence="1" id="KW-0472">Membrane</keyword>
<reference evidence="3 4" key="1">
    <citation type="submission" date="2016-06" db="EMBL/GenBank/DDBJ databases">
        <authorList>
            <person name="Kjaerup R.B."/>
            <person name="Dalgaard T.S."/>
            <person name="Juul-Madsen H.R."/>
        </authorList>
    </citation>
    <scope>NUCLEOTIDE SEQUENCE [LARGE SCALE GENOMIC DNA]</scope>
    <source>
        <strain evidence="3 4">CECT 8886</strain>
    </source>
</reference>
<feature type="transmembrane region" description="Helical" evidence="1">
    <location>
        <begin position="54"/>
        <end position="74"/>
    </location>
</feature>
<keyword evidence="1" id="KW-0812">Transmembrane</keyword>